<dbReference type="GO" id="GO:0005524">
    <property type="term" value="F:ATP binding"/>
    <property type="evidence" value="ECO:0007669"/>
    <property type="project" value="InterPro"/>
</dbReference>
<dbReference type="InterPro" id="IPR006935">
    <property type="entry name" value="Helicase/UvrB_N"/>
</dbReference>
<dbReference type="Pfam" id="PF04851">
    <property type="entry name" value="ResIII"/>
    <property type="match status" value="1"/>
</dbReference>
<evidence type="ECO:0000313" key="2">
    <source>
        <dbReference type="EMBL" id="KAB0268475.1"/>
    </source>
</evidence>
<proteinExistence type="predicted"/>
<keyword evidence="3" id="KW-1185">Reference proteome</keyword>
<dbReference type="GO" id="GO:0003677">
    <property type="term" value="F:DNA binding"/>
    <property type="evidence" value="ECO:0007669"/>
    <property type="project" value="InterPro"/>
</dbReference>
<dbReference type="EMBL" id="VCMV01000006">
    <property type="protein sequence ID" value="KAB0268475.1"/>
    <property type="molecule type" value="Genomic_DNA"/>
</dbReference>
<dbReference type="AlphaFoldDB" id="A0A5N3PFT1"/>
<comment type="caution">
    <text evidence="2">The sequence shown here is derived from an EMBL/GenBank/DDBJ whole genome shotgun (WGS) entry which is preliminary data.</text>
</comment>
<accession>A0A5N3PFT1</accession>
<dbReference type="Gene3D" id="3.40.50.300">
    <property type="entry name" value="P-loop containing nucleotide triphosphate hydrolases"/>
    <property type="match status" value="2"/>
</dbReference>
<name>A0A5N3PFT1_9HYPH</name>
<dbReference type="OrthoDB" id="9804145at2"/>
<dbReference type="GO" id="GO:0016787">
    <property type="term" value="F:hydrolase activity"/>
    <property type="evidence" value="ECO:0007669"/>
    <property type="project" value="InterPro"/>
</dbReference>
<gene>
    <name evidence="2" type="ORF">FEZ63_05645</name>
</gene>
<dbReference type="SUPFAM" id="SSF52540">
    <property type="entry name" value="P-loop containing nucleoside triphosphate hydrolases"/>
    <property type="match status" value="1"/>
</dbReference>
<feature type="domain" description="Helicase/UvrB N-terminal" evidence="1">
    <location>
        <begin position="44"/>
        <end position="209"/>
    </location>
</feature>
<reference evidence="2 3" key="1">
    <citation type="journal article" date="2019" name="Microorganisms">
        <title>Genome Insights into the Novel Species Microvirga brassicacearum, a Rapeseed Endophyte with Biotechnological Potential.</title>
        <authorList>
            <person name="Jimenez-Gomez A."/>
            <person name="Saati-Santamaria Z."/>
            <person name="Igual J.M."/>
            <person name="Rivas R."/>
            <person name="Mateos P.F."/>
            <person name="Garcia-Fraile P."/>
        </authorList>
    </citation>
    <scope>NUCLEOTIDE SEQUENCE [LARGE SCALE GENOMIC DNA]</scope>
    <source>
        <strain evidence="2 3">CDVBN77</strain>
    </source>
</reference>
<dbReference type="Proteomes" id="UP000325684">
    <property type="component" value="Unassembled WGS sequence"/>
</dbReference>
<evidence type="ECO:0000259" key="1">
    <source>
        <dbReference type="Pfam" id="PF04851"/>
    </source>
</evidence>
<dbReference type="RefSeq" id="WP_150942657.1">
    <property type="nucleotide sequence ID" value="NZ_VCMV01000006.1"/>
</dbReference>
<protein>
    <recommendedName>
        <fullName evidence="1">Helicase/UvrB N-terminal domain-containing protein</fullName>
    </recommendedName>
</protein>
<dbReference type="InterPro" id="IPR027417">
    <property type="entry name" value="P-loop_NTPase"/>
</dbReference>
<evidence type="ECO:0000313" key="3">
    <source>
        <dbReference type="Proteomes" id="UP000325684"/>
    </source>
</evidence>
<organism evidence="2 3">
    <name type="scientific">Microvirga brassicacearum</name>
    <dbReference type="NCBI Taxonomy" id="2580413"/>
    <lineage>
        <taxon>Bacteria</taxon>
        <taxon>Pseudomonadati</taxon>
        <taxon>Pseudomonadota</taxon>
        <taxon>Alphaproteobacteria</taxon>
        <taxon>Hyphomicrobiales</taxon>
        <taxon>Methylobacteriaceae</taxon>
        <taxon>Microvirga</taxon>
    </lineage>
</organism>
<sequence length="786" mass="87567">MTFELLPFQTRAADQIARRYLLLTQDDDERPWEKRNWATPFYQALAAITGSGKTPILADSVAQLRALMKSEPIVLWISKSKAVVEQTYGNFVGGGKYSGLLEGFLVNQLSEINSDRIADDTQPVIAMTTVAAFNQKDKGDGTLKVHKAVPDNDDDPLWEMLTARATNGSGERRPLIIVYDEGHNLTDQQTELLLELQPDVILVASATMKTPGKLGRIIDRLKEYGWSDSAIDFDHDSPQKGLVTAIRSKDAVEAGLVKRQIILGGYATEMESTLNDMIADFKVVTNRAEDLEAGFEPKAIYVCKTNISSDDGTADSANKPFNQRRAPPILIWRYLVEEQNIDPAEIAIYADLKMDRKGYPPPDEFNLFSGGEDDFSAFNAGSFKHIIFNLSLQEGWDDPECCFAYIDKSMGSAVQIEQVIGRVIRQPGARHYADPELNTANFYIRIDSRQEFPKILDMVSKKIAAEMPEVKLEGFSDPQDRKRARLNPKEALTLPEIHIDAEKAVEPLQEVMNLVHDYNGAPISQVEGPGELSRATQAIGDGSKPTVVTSAKAHSNRVIARWLIRRAMQALYPEAAKTVDWADPRFEARIEVTSQAATDLRDKAERLVDVYLAHAELAFEDTNLFTISSVLSKPDEIEHFENAGHAGYSDLKGFEPEFARAIDATGYKWVRNPPNGGYAIPLLEKGGTRNFYPDFLVWKGDQIFAIDPKGEHLIQNDAGRKLLSIRDENGKQRVLVRLITAGKWSFDPIKPLGKGGYSVWRITSSGQTRCTHHKTPDDAIKKALEG</sequence>